<accession>A0A3N4HLL0</accession>
<dbReference type="Proteomes" id="UP000275078">
    <property type="component" value="Unassembled WGS sequence"/>
</dbReference>
<dbReference type="AlphaFoldDB" id="A0A3N4HLL0"/>
<gene>
    <name evidence="2" type="ORF">BJ508DRAFT_332774</name>
</gene>
<dbReference type="EMBL" id="ML119782">
    <property type="protein sequence ID" value="RPA74703.1"/>
    <property type="molecule type" value="Genomic_DNA"/>
</dbReference>
<sequence>MAPSSSAANRLSTKLVISAGSGDVHMDPTNTESRPGTDSVECHSSTSCRNGALARLSGTNSPTAAFGRGCSCWLPIDLSTTARVSDEERSLPSFVDVYGYGEQAVCPLWGRHAFPQGSYLSLWFNALSYQDQLRLQVGDGIFRNWEYCLMMLRSNLDERLKTKAEGRKKRAEETYPQYLAETYPLLKAAYRTDTEAAIIQRLKAGFDSWDAFHAMSEEYNFQQLENQAHRYERMRGLFGALQRPEAVESSYLSIDQARSNALLFESAPESQSYAARSSYQQQPASAAFRAADPVDFVPASDIHPDIMVHRLTSVPDAEVDQRAKTVNKRPSAKDGGALIRSYIKSFPRKEVVFLARDCSICKQAGLQPCDHFHFEHNLYHTATSKTYVHQNGLPEVDQDSDSENDWEE</sequence>
<proteinExistence type="predicted"/>
<evidence type="ECO:0000313" key="2">
    <source>
        <dbReference type="EMBL" id="RPA74703.1"/>
    </source>
</evidence>
<organism evidence="2 3">
    <name type="scientific">Ascobolus immersus RN42</name>
    <dbReference type="NCBI Taxonomy" id="1160509"/>
    <lineage>
        <taxon>Eukaryota</taxon>
        <taxon>Fungi</taxon>
        <taxon>Dikarya</taxon>
        <taxon>Ascomycota</taxon>
        <taxon>Pezizomycotina</taxon>
        <taxon>Pezizomycetes</taxon>
        <taxon>Pezizales</taxon>
        <taxon>Ascobolaceae</taxon>
        <taxon>Ascobolus</taxon>
    </lineage>
</organism>
<protein>
    <submittedName>
        <fullName evidence="2">Uncharacterized protein</fullName>
    </submittedName>
</protein>
<reference evidence="2 3" key="1">
    <citation type="journal article" date="2018" name="Nat. Ecol. Evol.">
        <title>Pezizomycetes genomes reveal the molecular basis of ectomycorrhizal truffle lifestyle.</title>
        <authorList>
            <person name="Murat C."/>
            <person name="Payen T."/>
            <person name="Noel B."/>
            <person name="Kuo A."/>
            <person name="Morin E."/>
            <person name="Chen J."/>
            <person name="Kohler A."/>
            <person name="Krizsan K."/>
            <person name="Balestrini R."/>
            <person name="Da Silva C."/>
            <person name="Montanini B."/>
            <person name="Hainaut M."/>
            <person name="Levati E."/>
            <person name="Barry K.W."/>
            <person name="Belfiori B."/>
            <person name="Cichocki N."/>
            <person name="Clum A."/>
            <person name="Dockter R.B."/>
            <person name="Fauchery L."/>
            <person name="Guy J."/>
            <person name="Iotti M."/>
            <person name="Le Tacon F."/>
            <person name="Lindquist E.A."/>
            <person name="Lipzen A."/>
            <person name="Malagnac F."/>
            <person name="Mello A."/>
            <person name="Molinier V."/>
            <person name="Miyauchi S."/>
            <person name="Poulain J."/>
            <person name="Riccioni C."/>
            <person name="Rubini A."/>
            <person name="Sitrit Y."/>
            <person name="Splivallo R."/>
            <person name="Traeger S."/>
            <person name="Wang M."/>
            <person name="Zifcakova L."/>
            <person name="Wipf D."/>
            <person name="Zambonelli A."/>
            <person name="Paolocci F."/>
            <person name="Nowrousian M."/>
            <person name="Ottonello S."/>
            <person name="Baldrian P."/>
            <person name="Spatafora J.W."/>
            <person name="Henrissat B."/>
            <person name="Nagy L.G."/>
            <person name="Aury J.M."/>
            <person name="Wincker P."/>
            <person name="Grigoriev I.V."/>
            <person name="Bonfante P."/>
            <person name="Martin F.M."/>
        </authorList>
    </citation>
    <scope>NUCLEOTIDE SEQUENCE [LARGE SCALE GENOMIC DNA]</scope>
    <source>
        <strain evidence="2 3">RN42</strain>
    </source>
</reference>
<evidence type="ECO:0000256" key="1">
    <source>
        <dbReference type="SAM" id="MobiDB-lite"/>
    </source>
</evidence>
<feature type="compositionally biased region" description="Polar residues" evidence="1">
    <location>
        <begin position="28"/>
        <end position="41"/>
    </location>
</feature>
<keyword evidence="3" id="KW-1185">Reference proteome</keyword>
<evidence type="ECO:0000313" key="3">
    <source>
        <dbReference type="Proteomes" id="UP000275078"/>
    </source>
</evidence>
<name>A0A3N4HLL0_ASCIM</name>
<feature type="region of interest" description="Disordered" evidence="1">
    <location>
        <begin position="19"/>
        <end position="41"/>
    </location>
</feature>